<keyword evidence="1" id="KW-0732">Signal</keyword>
<reference evidence="4 5" key="1">
    <citation type="journal article" date="2018" name="Sci. Rep.">
        <title>Comparative analysis of the Pocillopora damicornis genome highlights role of immune system in coral evolution.</title>
        <authorList>
            <person name="Cunning R."/>
            <person name="Bay R.A."/>
            <person name="Gillette P."/>
            <person name="Baker A.C."/>
            <person name="Traylor-Knowles N."/>
        </authorList>
    </citation>
    <scope>NUCLEOTIDE SEQUENCE [LARGE SCALE GENOMIC DNA]</scope>
    <source>
        <strain evidence="4">RSMAS</strain>
        <tissue evidence="4">Whole animal</tissue>
    </source>
</reference>
<dbReference type="InterPro" id="IPR057774">
    <property type="entry name" value="D8C_UMOD/GP2/OIT3-like"/>
</dbReference>
<feature type="domain" description="UMOD/GP2/OIT3-like D8C" evidence="3">
    <location>
        <begin position="174"/>
        <end position="257"/>
    </location>
</feature>
<dbReference type="AlphaFoldDB" id="A0A3M6UHP0"/>
<protein>
    <recommendedName>
        <fullName evidence="3">UMOD/GP2/OIT3-like D8C domain-containing protein</fullName>
    </recommendedName>
</protein>
<organism evidence="4 5">
    <name type="scientific">Pocillopora damicornis</name>
    <name type="common">Cauliflower coral</name>
    <name type="synonym">Millepora damicornis</name>
    <dbReference type="NCBI Taxonomy" id="46731"/>
    <lineage>
        <taxon>Eukaryota</taxon>
        <taxon>Metazoa</taxon>
        <taxon>Cnidaria</taxon>
        <taxon>Anthozoa</taxon>
        <taxon>Hexacorallia</taxon>
        <taxon>Scleractinia</taxon>
        <taxon>Astrocoeniina</taxon>
        <taxon>Pocilloporidae</taxon>
        <taxon>Pocillopora</taxon>
    </lineage>
</organism>
<dbReference type="PANTHER" id="PTHR36191">
    <property type="entry name" value="ENDO/EXONUCLEASE/PHOSPHATASE DOMAIN-CONTAINING PROTEIN-RELATED"/>
    <property type="match status" value="1"/>
</dbReference>
<dbReference type="OrthoDB" id="5963120at2759"/>
<evidence type="ECO:0000313" key="4">
    <source>
        <dbReference type="EMBL" id="RMX53155.1"/>
    </source>
</evidence>
<feature type="domain" description="UMOD/GP2/OIT3-like D8C" evidence="3">
    <location>
        <begin position="66"/>
        <end position="125"/>
    </location>
</feature>
<keyword evidence="5" id="KW-1185">Reference proteome</keyword>
<proteinExistence type="predicted"/>
<dbReference type="Pfam" id="PF23283">
    <property type="entry name" value="D8C_UMOD"/>
    <property type="match status" value="2"/>
</dbReference>
<gene>
    <name evidence="4" type="ORF">pdam_00015464</name>
</gene>
<comment type="caution">
    <text evidence="4">The sequence shown here is derived from an EMBL/GenBank/DDBJ whole genome shotgun (WGS) entry which is preliminary data.</text>
</comment>
<dbReference type="Proteomes" id="UP000275408">
    <property type="component" value="Unassembled WGS sequence"/>
</dbReference>
<evidence type="ECO:0000256" key="2">
    <source>
        <dbReference type="ARBA" id="ARBA00023157"/>
    </source>
</evidence>
<evidence type="ECO:0000256" key="1">
    <source>
        <dbReference type="ARBA" id="ARBA00022729"/>
    </source>
</evidence>
<sequence length="261" mass="30435">MRVTKLCFGFSVESDWSRKWREFSGPIKERIDPCQLHTVLHDEDRDIEDVGGNECDRQLNAGWYRFLNKTGIRMPTTCPPTDTRCGTSWPGWLKGVHPTVEDGIVARTVYFRRRQNCKELAEHNIERNYGPIAHGRINFKVGQKHYMHNQLDRDIEDVGGYECDSQLNSGWYRFLNKTGIRMPTTCPPTDTRCGTTWPGWLEGVHPTVEDGIVTRTVYFRKREECKELAVHNIDVKNCSSFFVYFLRPTSKCTYRYCYSSK</sequence>
<evidence type="ECO:0000313" key="5">
    <source>
        <dbReference type="Proteomes" id="UP000275408"/>
    </source>
</evidence>
<accession>A0A3M6UHP0</accession>
<name>A0A3M6UHP0_POCDA</name>
<keyword evidence="2" id="KW-1015">Disulfide bond</keyword>
<evidence type="ECO:0000259" key="3">
    <source>
        <dbReference type="Pfam" id="PF23283"/>
    </source>
</evidence>
<dbReference type="EMBL" id="RCHS01001508">
    <property type="protein sequence ID" value="RMX53155.1"/>
    <property type="molecule type" value="Genomic_DNA"/>
</dbReference>
<dbReference type="PANTHER" id="PTHR36191:SF4">
    <property type="entry name" value="VWFD DOMAIN-CONTAINING PROTEIN"/>
    <property type="match status" value="1"/>
</dbReference>